<dbReference type="AlphaFoldDB" id="A0A6B0RWA7"/>
<dbReference type="SMART" id="SM00176">
    <property type="entry name" value="RAN"/>
    <property type="match status" value="1"/>
</dbReference>
<dbReference type="InterPro" id="IPR027417">
    <property type="entry name" value="P-loop_NTPase"/>
</dbReference>
<dbReference type="GO" id="GO:0003924">
    <property type="term" value="F:GTPase activity"/>
    <property type="evidence" value="ECO:0007669"/>
    <property type="project" value="InterPro"/>
</dbReference>
<dbReference type="Gene3D" id="3.40.50.300">
    <property type="entry name" value="P-loop containing nucleotide triphosphate hydrolases"/>
    <property type="match status" value="1"/>
</dbReference>
<dbReference type="InterPro" id="IPR001806">
    <property type="entry name" value="Small_GTPase"/>
</dbReference>
<organism evidence="10 11">
    <name type="scientific">Bos mutus</name>
    <name type="common">wild yak</name>
    <dbReference type="NCBI Taxonomy" id="72004"/>
    <lineage>
        <taxon>Eukaryota</taxon>
        <taxon>Metazoa</taxon>
        <taxon>Chordata</taxon>
        <taxon>Craniata</taxon>
        <taxon>Vertebrata</taxon>
        <taxon>Euteleostomi</taxon>
        <taxon>Mammalia</taxon>
        <taxon>Eutheria</taxon>
        <taxon>Laurasiatheria</taxon>
        <taxon>Artiodactyla</taxon>
        <taxon>Ruminantia</taxon>
        <taxon>Pecora</taxon>
        <taxon>Bovidae</taxon>
        <taxon>Bovinae</taxon>
        <taxon>Bos</taxon>
    </lineage>
</organism>
<evidence type="ECO:0000256" key="2">
    <source>
        <dbReference type="ARBA" id="ARBA00022741"/>
    </source>
</evidence>
<dbReference type="SUPFAM" id="SSF52540">
    <property type="entry name" value="P-loop containing nucleoside triphosphate hydrolases"/>
    <property type="match status" value="1"/>
</dbReference>
<keyword evidence="11" id="KW-1185">Reference proteome</keyword>
<comment type="caution">
    <text evidence="10">The sequence shown here is derived from an EMBL/GenBank/DDBJ whole genome shotgun (WGS) entry which is preliminary data.</text>
</comment>
<feature type="region of interest" description="Disordered" evidence="9">
    <location>
        <begin position="107"/>
        <end position="132"/>
    </location>
</feature>
<evidence type="ECO:0000256" key="3">
    <source>
        <dbReference type="ARBA" id="ARBA00022927"/>
    </source>
</evidence>
<gene>
    <name evidence="10" type="ORF">E5288_WYG021925</name>
</gene>
<evidence type="ECO:0000256" key="7">
    <source>
        <dbReference type="ARBA" id="ARBA00042268"/>
    </source>
</evidence>
<dbReference type="PRINTS" id="PR00627">
    <property type="entry name" value="GTPRANTC4"/>
</dbReference>
<proteinExistence type="predicted"/>
<evidence type="ECO:0000313" key="11">
    <source>
        <dbReference type="Proteomes" id="UP000322234"/>
    </source>
</evidence>
<dbReference type="PANTHER" id="PTHR24071">
    <property type="entry name" value="RAN GTPASE"/>
    <property type="match status" value="1"/>
</dbReference>
<accession>A0A6B0RWA7</accession>
<name>A0A6B0RWA7_9CETA</name>
<dbReference type="Pfam" id="PF00071">
    <property type="entry name" value="Ras"/>
    <property type="match status" value="1"/>
</dbReference>
<dbReference type="GO" id="GO:0005525">
    <property type="term" value="F:GTP binding"/>
    <property type="evidence" value="ECO:0007669"/>
    <property type="project" value="UniProtKB-KW"/>
</dbReference>
<evidence type="ECO:0000256" key="8">
    <source>
        <dbReference type="ARBA" id="ARBA00049117"/>
    </source>
</evidence>
<sequence length="132" mass="14364">MVLCGNKVDVKDRKAEAKSSAFHQKKTLQYNDISAKSNYSFEEPFLWLARKLIGDPIVELVAMPALAPPGAVRDPALAVRDKQGLEVAEMKMLACGKFSIFRNGSRVPENRLNVPEGGVNGYGKADSSNSVP</sequence>
<dbReference type="GO" id="GO:0005634">
    <property type="term" value="C:nucleus"/>
    <property type="evidence" value="ECO:0007669"/>
    <property type="project" value="TreeGrafter"/>
</dbReference>
<dbReference type="PANTHER" id="PTHR24071:SF0">
    <property type="entry name" value="GTP-BINDING NUCLEAR PROTEIN RAN"/>
    <property type="match status" value="1"/>
</dbReference>
<evidence type="ECO:0000256" key="5">
    <source>
        <dbReference type="ARBA" id="ARBA00040533"/>
    </source>
</evidence>
<dbReference type="InterPro" id="IPR002041">
    <property type="entry name" value="Ran_GTPase"/>
</dbReference>
<dbReference type="EMBL" id="VBQZ03000099">
    <property type="protein sequence ID" value="MXQ93842.1"/>
    <property type="molecule type" value="Genomic_DNA"/>
</dbReference>
<dbReference type="GO" id="GO:0005737">
    <property type="term" value="C:cytoplasm"/>
    <property type="evidence" value="ECO:0007669"/>
    <property type="project" value="TreeGrafter"/>
</dbReference>
<evidence type="ECO:0000256" key="4">
    <source>
        <dbReference type="ARBA" id="ARBA00023134"/>
    </source>
</evidence>
<dbReference type="Proteomes" id="UP000322234">
    <property type="component" value="Unassembled WGS sequence"/>
</dbReference>
<evidence type="ECO:0000313" key="10">
    <source>
        <dbReference type="EMBL" id="MXQ93842.1"/>
    </source>
</evidence>
<reference evidence="10" key="1">
    <citation type="submission" date="2019-10" db="EMBL/GenBank/DDBJ databases">
        <title>The sequence and de novo assembly of the wild yak genome.</title>
        <authorList>
            <person name="Liu Y."/>
        </authorList>
    </citation>
    <scope>NUCLEOTIDE SEQUENCE [LARGE SCALE GENOMIC DNA]</scope>
    <source>
        <strain evidence="10">WY2019</strain>
    </source>
</reference>
<dbReference type="GO" id="GO:0000054">
    <property type="term" value="P:ribosomal subunit export from nucleus"/>
    <property type="evidence" value="ECO:0007669"/>
    <property type="project" value="TreeGrafter"/>
</dbReference>
<keyword evidence="3" id="KW-0653">Protein transport</keyword>
<keyword evidence="1" id="KW-0813">Transport</keyword>
<keyword evidence="2" id="KW-0547">Nucleotide-binding</keyword>
<comment type="catalytic activity">
    <reaction evidence="8">
        <text>GTP + H2O = GDP + phosphate + H(+)</text>
        <dbReference type="Rhea" id="RHEA:19669"/>
        <dbReference type="ChEBI" id="CHEBI:15377"/>
        <dbReference type="ChEBI" id="CHEBI:15378"/>
        <dbReference type="ChEBI" id="CHEBI:37565"/>
        <dbReference type="ChEBI" id="CHEBI:43474"/>
        <dbReference type="ChEBI" id="CHEBI:58189"/>
    </reaction>
    <physiologicalReaction direction="left-to-right" evidence="8">
        <dbReference type="Rhea" id="RHEA:19670"/>
    </physiologicalReaction>
</comment>
<evidence type="ECO:0000256" key="1">
    <source>
        <dbReference type="ARBA" id="ARBA00022448"/>
    </source>
</evidence>
<protein>
    <recommendedName>
        <fullName evidence="5">GTP-binding nuclear protein Ran</fullName>
    </recommendedName>
    <alternativeName>
        <fullName evidence="7">GTPase Ran</fullName>
    </alternativeName>
    <alternativeName>
        <fullName evidence="6">Ras-related nuclear protein</fullName>
    </alternativeName>
</protein>
<keyword evidence="4" id="KW-0342">GTP-binding</keyword>
<dbReference type="GO" id="GO:0006606">
    <property type="term" value="P:protein import into nucleus"/>
    <property type="evidence" value="ECO:0007669"/>
    <property type="project" value="TreeGrafter"/>
</dbReference>
<evidence type="ECO:0000256" key="9">
    <source>
        <dbReference type="SAM" id="MobiDB-lite"/>
    </source>
</evidence>
<evidence type="ECO:0000256" key="6">
    <source>
        <dbReference type="ARBA" id="ARBA00041239"/>
    </source>
</evidence>